<proteinExistence type="predicted"/>
<dbReference type="EMBL" id="JBEHCU010010149">
    <property type="protein sequence ID" value="KAL1378698.1"/>
    <property type="molecule type" value="Genomic_DNA"/>
</dbReference>
<name>A0ABD1CQS4_CULPP</name>
<dbReference type="PANTHER" id="PTHR19871">
    <property type="entry name" value="BETA TRANSDUCIN-RELATED PROTEIN"/>
    <property type="match status" value="1"/>
</dbReference>
<dbReference type="AlphaFoldDB" id="A0ABD1CQS4"/>
<feature type="non-terminal residue" evidence="5">
    <location>
        <position position="1"/>
    </location>
</feature>
<evidence type="ECO:0000256" key="1">
    <source>
        <dbReference type="ARBA" id="ARBA00022574"/>
    </source>
</evidence>
<feature type="domain" description="NWD1/2-like winged helix-turn-helix" evidence="4">
    <location>
        <begin position="223"/>
        <end position="333"/>
    </location>
</feature>
<feature type="region of interest" description="Disordered" evidence="3">
    <location>
        <begin position="352"/>
        <end position="373"/>
    </location>
</feature>
<comment type="caution">
    <text evidence="5">The sequence shown here is derived from an EMBL/GenBank/DDBJ whole genome shotgun (WGS) entry which is preliminary data.</text>
</comment>
<gene>
    <name evidence="5" type="ORF">pipiens_015410</name>
</gene>
<organism evidence="5 6">
    <name type="scientific">Culex pipiens pipiens</name>
    <name type="common">Northern house mosquito</name>
    <dbReference type="NCBI Taxonomy" id="38569"/>
    <lineage>
        <taxon>Eukaryota</taxon>
        <taxon>Metazoa</taxon>
        <taxon>Ecdysozoa</taxon>
        <taxon>Arthropoda</taxon>
        <taxon>Hexapoda</taxon>
        <taxon>Insecta</taxon>
        <taxon>Pterygota</taxon>
        <taxon>Neoptera</taxon>
        <taxon>Endopterygota</taxon>
        <taxon>Diptera</taxon>
        <taxon>Nematocera</taxon>
        <taxon>Culicoidea</taxon>
        <taxon>Culicidae</taxon>
        <taxon>Culicinae</taxon>
        <taxon>Culicini</taxon>
        <taxon>Culex</taxon>
        <taxon>Culex</taxon>
    </lineage>
</organism>
<dbReference type="PANTHER" id="PTHR19871:SF28">
    <property type="entry name" value="AAA+ ATPASE DOMAIN-CONTAINING PROTEIN"/>
    <property type="match status" value="1"/>
</dbReference>
<dbReference type="Gene3D" id="3.40.50.300">
    <property type="entry name" value="P-loop containing nucleotide triphosphate hydrolases"/>
    <property type="match status" value="1"/>
</dbReference>
<dbReference type="Pfam" id="PF25469">
    <property type="entry name" value="WHD_NWD1"/>
    <property type="match status" value="1"/>
</dbReference>
<keyword evidence="1" id="KW-0853">WD repeat</keyword>
<accession>A0ABD1CQS4</accession>
<dbReference type="InterPro" id="IPR052752">
    <property type="entry name" value="NACHT-WD_repeat"/>
</dbReference>
<reference evidence="5 6" key="1">
    <citation type="submission" date="2024-05" db="EMBL/GenBank/DDBJ databases">
        <title>Culex pipiens pipiens assembly and annotation.</title>
        <authorList>
            <person name="Alout H."/>
            <person name="Durand T."/>
        </authorList>
    </citation>
    <scope>NUCLEOTIDE SEQUENCE [LARGE SCALE GENOMIC DNA]</scope>
    <source>
        <strain evidence="5">HA-2024</strain>
        <tissue evidence="5">Whole body</tissue>
    </source>
</reference>
<dbReference type="Proteomes" id="UP001562425">
    <property type="component" value="Unassembled WGS sequence"/>
</dbReference>
<dbReference type="InterPro" id="IPR057588">
    <property type="entry name" value="NWD1/2-like_WH"/>
</dbReference>
<dbReference type="SUPFAM" id="SSF52540">
    <property type="entry name" value="P-loop containing nucleoside triphosphate hydrolases"/>
    <property type="match status" value="1"/>
</dbReference>
<evidence type="ECO:0000259" key="4">
    <source>
        <dbReference type="Pfam" id="PF25469"/>
    </source>
</evidence>
<evidence type="ECO:0000256" key="3">
    <source>
        <dbReference type="SAM" id="MobiDB-lite"/>
    </source>
</evidence>
<protein>
    <recommendedName>
        <fullName evidence="4">NWD1/2-like winged helix-turn-helix domain-containing protein</fullName>
    </recommendedName>
</protein>
<evidence type="ECO:0000313" key="6">
    <source>
        <dbReference type="Proteomes" id="UP001562425"/>
    </source>
</evidence>
<evidence type="ECO:0000313" key="5">
    <source>
        <dbReference type="EMBL" id="KAL1378698.1"/>
    </source>
</evidence>
<dbReference type="InterPro" id="IPR027417">
    <property type="entry name" value="P-loop_NTPase"/>
</dbReference>
<keyword evidence="6" id="KW-1185">Reference proteome</keyword>
<sequence length="572" mass="65549">EIFHEHSTHLIYLNEHLSANKYISSKIPDRIRQNVQQNFRGGSRHPPYFLHGGHGSGKSTLLSHIYSQVSDWFEHVKVHRLIRYAAATPRSAYNLELLRVICQQLAIILNIPEGYLPKDASFDPLYINNWFQNLLKHCEDLHNEILFLFIDDLHKLNPLDCDIVAALSWLPISLPWNVFLVVSTTVPIESLKLTPIQKERFKYSDYFYDLALEQNETLVRKVNESESFEEYVNGIFDVMEHRFGVKGFSRLAIYITCSEYGLTETEFLELLMPTQDSEAFIDSRNGGFNFSTFLTARNVMRPLLREKLMSGKLLIVWRHGLCSDITKVRYMTPEISRAVHSEIVNLFFPPDSDESDEISSEQHSRKSSIQTQQDDNVTQIITLGPDISYSIRHVEESWHHLIKSDDTKKLKEIAVCNFDFLLAAVQTVSISYLRCLIEHVRCYILDRDIELVYYTIRKSSDVLTRDPMQLGAQLISWLKSVAAHEGPQALLSVTVQSATAWCDGYTVPLLVPLTGWLPVPLPSQIRCMTVPGPGPVRCIEVSPSKQHLILSPKVGDPQLWHIMSNSLVHTFK</sequence>
<evidence type="ECO:0000256" key="2">
    <source>
        <dbReference type="ARBA" id="ARBA00022737"/>
    </source>
</evidence>
<feature type="non-terminal residue" evidence="5">
    <location>
        <position position="572"/>
    </location>
</feature>
<keyword evidence="2" id="KW-0677">Repeat</keyword>